<organism evidence="2 3">
    <name type="scientific">Colletotrichum kahawae</name>
    <name type="common">Coffee berry disease fungus</name>
    <dbReference type="NCBI Taxonomy" id="34407"/>
    <lineage>
        <taxon>Eukaryota</taxon>
        <taxon>Fungi</taxon>
        <taxon>Dikarya</taxon>
        <taxon>Ascomycota</taxon>
        <taxon>Pezizomycotina</taxon>
        <taxon>Sordariomycetes</taxon>
        <taxon>Hypocreomycetidae</taxon>
        <taxon>Glomerellales</taxon>
        <taxon>Glomerellaceae</taxon>
        <taxon>Colletotrichum</taxon>
        <taxon>Colletotrichum gloeosporioides species complex</taxon>
    </lineage>
</organism>
<proteinExistence type="predicted"/>
<keyword evidence="1" id="KW-0472">Membrane</keyword>
<reference evidence="2" key="1">
    <citation type="submission" date="2023-02" db="EMBL/GenBank/DDBJ databases">
        <title>Colletotrichum kahawae CIFC_Que2 genome sequencing and assembly.</title>
        <authorList>
            <person name="Baroncelli R."/>
        </authorList>
    </citation>
    <scope>NUCLEOTIDE SEQUENCE</scope>
    <source>
        <strain evidence="2">CIFC_Que2</strain>
    </source>
</reference>
<gene>
    <name evidence="2" type="ORF">CKAH01_16012</name>
</gene>
<keyword evidence="1" id="KW-1133">Transmembrane helix</keyword>
<comment type="caution">
    <text evidence="2">The sequence shown here is derived from an EMBL/GenBank/DDBJ whole genome shotgun (WGS) entry which is preliminary data.</text>
</comment>
<evidence type="ECO:0000256" key="1">
    <source>
        <dbReference type="SAM" id="Phobius"/>
    </source>
</evidence>
<dbReference type="EMBL" id="VYYT01000147">
    <property type="protein sequence ID" value="KAK2762981.1"/>
    <property type="molecule type" value="Genomic_DNA"/>
</dbReference>
<dbReference type="AlphaFoldDB" id="A0AAD9YH49"/>
<keyword evidence="1" id="KW-0812">Transmembrane</keyword>
<evidence type="ECO:0000313" key="3">
    <source>
        <dbReference type="Proteomes" id="UP001281614"/>
    </source>
</evidence>
<dbReference type="PROSITE" id="PS51257">
    <property type="entry name" value="PROKAR_LIPOPROTEIN"/>
    <property type="match status" value="1"/>
</dbReference>
<dbReference type="Proteomes" id="UP001281614">
    <property type="component" value="Unassembled WGS sequence"/>
</dbReference>
<accession>A0AAD9YH49</accession>
<name>A0AAD9YH49_COLKA</name>
<keyword evidence="3" id="KW-1185">Reference proteome</keyword>
<evidence type="ECO:0000313" key="2">
    <source>
        <dbReference type="EMBL" id="KAK2762981.1"/>
    </source>
</evidence>
<sequence length="234" mass="26968">MVKFGPTIGEARPCHYPQGTSGCLKICLRSRFSREPTLDISGVRLSRDFNAWSLKAIGGMEIGFTDNLDDHLLLVEKAKGMKVSVFHQVSFLECHTSSLYPNGFLKETIESLKLMFPESDFGWKFGRHKAQHRCWLECLRDKTRGKVIDRRLGSCGNLRAEDRRIERFKFWRDRLVVLKQAYDEATPSTLTQWWHDRRNRVVWWTFWIAIVILGLGLVGVVVQSALAVVQVIKS</sequence>
<feature type="transmembrane region" description="Helical" evidence="1">
    <location>
        <begin position="201"/>
        <end position="232"/>
    </location>
</feature>
<protein>
    <submittedName>
        <fullName evidence="2">Uncharacterized protein</fullName>
    </submittedName>
</protein>